<sequence>MSQSTYIFSQHVGHPHTHTVILLHGRSSTAKEFATELFSLSDSSGLALPSLFPSFRWVFPDAGKRWCTAHKDERSAWFDTFSLDDLSQRQDLQVAGLRDSIRHVGSVFESEVDLLGGHGDKVILGGFSQGAATALWSLFTGAILTKGGPRAFLGLSPWLPFTAEAEQAVAKADDMSKLSLEVVQSLTTRFLDIIGVPEFAPIEDIQNCFSNLNVCLGHDTEDAVVRFEYCQRIHKLLQKLRVNAQLYTYSGAERQGHWIKEPEQMDDITRLLRKWTTGYKIDES</sequence>
<dbReference type="Pfam" id="PF02230">
    <property type="entry name" value="Abhydrolase_2"/>
    <property type="match status" value="1"/>
</dbReference>
<dbReference type="GO" id="GO:0005737">
    <property type="term" value="C:cytoplasm"/>
    <property type="evidence" value="ECO:0007669"/>
    <property type="project" value="TreeGrafter"/>
</dbReference>
<dbReference type="InterPro" id="IPR029058">
    <property type="entry name" value="AB_hydrolase_fold"/>
</dbReference>
<evidence type="ECO:0000313" key="4">
    <source>
        <dbReference type="Proteomes" id="UP000240883"/>
    </source>
</evidence>
<gene>
    <name evidence="3" type="ORF">BS50DRAFT_637101</name>
</gene>
<name>A0A2T2NE77_CORCC</name>
<accession>A0A2T2NE77</accession>
<dbReference type="Gene3D" id="3.40.50.1820">
    <property type="entry name" value="alpha/beta hydrolase"/>
    <property type="match status" value="1"/>
</dbReference>
<reference evidence="3 4" key="1">
    <citation type="journal article" date="2018" name="Front. Microbiol.">
        <title>Genome-Wide Analysis of Corynespora cassiicola Leaf Fall Disease Putative Effectors.</title>
        <authorList>
            <person name="Lopez D."/>
            <person name="Ribeiro S."/>
            <person name="Label P."/>
            <person name="Fumanal B."/>
            <person name="Venisse J.S."/>
            <person name="Kohler A."/>
            <person name="de Oliveira R.R."/>
            <person name="Labutti K."/>
            <person name="Lipzen A."/>
            <person name="Lail K."/>
            <person name="Bauer D."/>
            <person name="Ohm R.A."/>
            <person name="Barry K.W."/>
            <person name="Spatafora J."/>
            <person name="Grigoriev I.V."/>
            <person name="Martin F.M."/>
            <person name="Pujade-Renaud V."/>
        </authorList>
    </citation>
    <scope>NUCLEOTIDE SEQUENCE [LARGE SCALE GENOMIC DNA]</scope>
    <source>
        <strain evidence="3 4">Philippines</strain>
    </source>
</reference>
<dbReference type="PANTHER" id="PTHR10655:SF63">
    <property type="entry name" value="PHOSPHOLIPASE_CARBOXYLESTERASE_THIOESTERASE DOMAIN-CONTAINING PROTEIN"/>
    <property type="match status" value="1"/>
</dbReference>
<evidence type="ECO:0000313" key="3">
    <source>
        <dbReference type="EMBL" id="PSN63741.1"/>
    </source>
</evidence>
<dbReference type="SUPFAM" id="SSF53474">
    <property type="entry name" value="alpha/beta-Hydrolases"/>
    <property type="match status" value="1"/>
</dbReference>
<keyword evidence="3" id="KW-0378">Hydrolase</keyword>
<evidence type="ECO:0000256" key="1">
    <source>
        <dbReference type="ARBA" id="ARBA00006499"/>
    </source>
</evidence>
<dbReference type="InterPro" id="IPR050565">
    <property type="entry name" value="LYPA1-2/EST-like"/>
</dbReference>
<dbReference type="PANTHER" id="PTHR10655">
    <property type="entry name" value="LYSOPHOSPHOLIPASE-RELATED"/>
    <property type="match status" value="1"/>
</dbReference>
<organism evidence="3 4">
    <name type="scientific">Corynespora cassiicola Philippines</name>
    <dbReference type="NCBI Taxonomy" id="1448308"/>
    <lineage>
        <taxon>Eukaryota</taxon>
        <taxon>Fungi</taxon>
        <taxon>Dikarya</taxon>
        <taxon>Ascomycota</taxon>
        <taxon>Pezizomycotina</taxon>
        <taxon>Dothideomycetes</taxon>
        <taxon>Pleosporomycetidae</taxon>
        <taxon>Pleosporales</taxon>
        <taxon>Corynesporascaceae</taxon>
        <taxon>Corynespora</taxon>
    </lineage>
</organism>
<dbReference type="EMBL" id="KZ678139">
    <property type="protein sequence ID" value="PSN63741.1"/>
    <property type="molecule type" value="Genomic_DNA"/>
</dbReference>
<dbReference type="Proteomes" id="UP000240883">
    <property type="component" value="Unassembled WGS sequence"/>
</dbReference>
<dbReference type="GO" id="GO:0052689">
    <property type="term" value="F:carboxylic ester hydrolase activity"/>
    <property type="evidence" value="ECO:0007669"/>
    <property type="project" value="TreeGrafter"/>
</dbReference>
<dbReference type="AlphaFoldDB" id="A0A2T2NE77"/>
<proteinExistence type="inferred from homology"/>
<keyword evidence="4" id="KW-1185">Reference proteome</keyword>
<dbReference type="STRING" id="1448308.A0A2T2NE77"/>
<dbReference type="OrthoDB" id="2418081at2759"/>
<feature type="domain" description="Phospholipase/carboxylesterase/thioesterase" evidence="2">
    <location>
        <begin position="13"/>
        <end position="170"/>
    </location>
</feature>
<evidence type="ECO:0000259" key="2">
    <source>
        <dbReference type="Pfam" id="PF02230"/>
    </source>
</evidence>
<dbReference type="InterPro" id="IPR003140">
    <property type="entry name" value="PLipase/COase/thioEstase"/>
</dbReference>
<protein>
    <submittedName>
        <fullName evidence="3">Alpha/beta-hydrolase</fullName>
    </submittedName>
</protein>
<dbReference type="GO" id="GO:0008474">
    <property type="term" value="F:palmitoyl-(protein) hydrolase activity"/>
    <property type="evidence" value="ECO:0007669"/>
    <property type="project" value="TreeGrafter"/>
</dbReference>
<comment type="similarity">
    <text evidence="1">Belongs to the AB hydrolase superfamily. AB hydrolase 2 family.</text>
</comment>